<name>C5LBM6_PERM5</name>
<gene>
    <name evidence="2" type="ORF">Pmar_PMAR011899</name>
</gene>
<evidence type="ECO:0000313" key="3">
    <source>
        <dbReference type="Proteomes" id="UP000007800"/>
    </source>
</evidence>
<dbReference type="EMBL" id="GG680918">
    <property type="protein sequence ID" value="EER05847.1"/>
    <property type="molecule type" value="Genomic_DNA"/>
</dbReference>
<protein>
    <submittedName>
        <fullName evidence="2">Uncharacterized protein</fullName>
    </submittedName>
</protein>
<organism evidence="3">
    <name type="scientific">Perkinsus marinus (strain ATCC 50983 / TXsc)</name>
    <dbReference type="NCBI Taxonomy" id="423536"/>
    <lineage>
        <taxon>Eukaryota</taxon>
        <taxon>Sar</taxon>
        <taxon>Alveolata</taxon>
        <taxon>Perkinsozoa</taxon>
        <taxon>Perkinsea</taxon>
        <taxon>Perkinsida</taxon>
        <taxon>Perkinsidae</taxon>
        <taxon>Perkinsus</taxon>
    </lineage>
</organism>
<feature type="region of interest" description="Disordered" evidence="1">
    <location>
        <begin position="152"/>
        <end position="174"/>
    </location>
</feature>
<reference evidence="2 3" key="1">
    <citation type="submission" date="2008-07" db="EMBL/GenBank/DDBJ databases">
        <authorList>
            <person name="El-Sayed N."/>
            <person name="Caler E."/>
            <person name="Inman J."/>
            <person name="Amedeo P."/>
            <person name="Hass B."/>
            <person name="Wortman J."/>
        </authorList>
    </citation>
    <scope>NUCLEOTIDE SEQUENCE [LARGE SCALE GENOMIC DNA]</scope>
    <source>
        <strain evidence="3">ATCC 50983 / TXsc</strain>
    </source>
</reference>
<dbReference type="Proteomes" id="UP000007800">
    <property type="component" value="Unassembled WGS sequence"/>
</dbReference>
<dbReference type="AlphaFoldDB" id="C5LBM6"/>
<evidence type="ECO:0000313" key="2">
    <source>
        <dbReference type="EMBL" id="EER05847.1"/>
    </source>
</evidence>
<dbReference type="RefSeq" id="XP_002774031.1">
    <property type="nucleotide sequence ID" value="XM_002773985.1"/>
</dbReference>
<dbReference type="GeneID" id="9043277"/>
<accession>C5LBM6</accession>
<sequence length="174" mass="18922">MVEMGGSLDPLVSTASASVFPHGSPLHMRKYVDGMFIGGRGEGNIREGEMLLGADSARGSSSGGIEDVRTVIGKLIMMGMATDESRERQVGAHSETLDERARRSLDSEGLLSLVESQLLPLMENRKALSKMREPEGLDGVVVGEVISRRRGRRSTWRSERGRGRRNGRGNSNVL</sequence>
<proteinExistence type="predicted"/>
<keyword evidence="3" id="KW-1185">Reference proteome</keyword>
<dbReference type="InParanoid" id="C5LBM6"/>
<evidence type="ECO:0000256" key="1">
    <source>
        <dbReference type="SAM" id="MobiDB-lite"/>
    </source>
</evidence>